<keyword evidence="7 9" id="KW-0501">Molybdenum cofactor biosynthesis</keyword>
<evidence type="ECO:0000256" key="1">
    <source>
        <dbReference type="ARBA" id="ARBA00002901"/>
    </source>
</evidence>
<dbReference type="InterPro" id="IPR036425">
    <property type="entry name" value="MoaB/Mog-like_dom_sf"/>
</dbReference>
<evidence type="ECO:0000313" key="13">
    <source>
        <dbReference type="Proteomes" id="UP000830167"/>
    </source>
</evidence>
<evidence type="ECO:0000256" key="9">
    <source>
        <dbReference type="RuleBase" id="RU365090"/>
    </source>
</evidence>
<dbReference type="SUPFAM" id="SSF53218">
    <property type="entry name" value="Molybdenum cofactor biosynthesis proteins"/>
    <property type="match status" value="1"/>
</dbReference>
<reference evidence="12" key="1">
    <citation type="submission" date="2021-12" db="EMBL/GenBank/DDBJ databases">
        <title>Alicyclobacillaceae gen. nov., sp. nov., isolated from chalcocite enrichment system.</title>
        <authorList>
            <person name="Jiang Z."/>
        </authorList>
    </citation>
    <scope>NUCLEOTIDE SEQUENCE</scope>
    <source>
        <strain evidence="12">MYW30-H2</strain>
    </source>
</reference>
<evidence type="ECO:0000256" key="3">
    <source>
        <dbReference type="ARBA" id="ARBA00010763"/>
    </source>
</evidence>
<dbReference type="PANTHER" id="PTHR10192:SF5">
    <property type="entry name" value="GEPHYRIN"/>
    <property type="match status" value="1"/>
</dbReference>
<evidence type="ECO:0000256" key="6">
    <source>
        <dbReference type="ARBA" id="ARBA00022505"/>
    </source>
</evidence>
<keyword evidence="9" id="KW-0479">Metal-binding</keyword>
<evidence type="ECO:0000256" key="8">
    <source>
        <dbReference type="ARBA" id="ARBA00047317"/>
    </source>
</evidence>
<dbReference type="PANTHER" id="PTHR10192">
    <property type="entry name" value="MOLYBDOPTERIN BIOSYNTHESIS PROTEIN"/>
    <property type="match status" value="1"/>
</dbReference>
<keyword evidence="9" id="KW-0808">Transferase</keyword>
<keyword evidence="6 9" id="KW-0500">Molybdenum</keyword>
<dbReference type="Proteomes" id="UP000830167">
    <property type="component" value="Chromosome"/>
</dbReference>
<evidence type="ECO:0000256" key="2">
    <source>
        <dbReference type="ARBA" id="ARBA00005046"/>
    </source>
</evidence>
<evidence type="ECO:0000256" key="10">
    <source>
        <dbReference type="SAM" id="Phobius"/>
    </source>
</evidence>
<dbReference type="Pfam" id="PF03453">
    <property type="entry name" value="MoeA_N"/>
    <property type="match status" value="1"/>
</dbReference>
<comment type="catalytic activity">
    <reaction evidence="8">
        <text>adenylyl-molybdopterin + molybdate = Mo-molybdopterin + AMP + H(+)</text>
        <dbReference type="Rhea" id="RHEA:35047"/>
        <dbReference type="ChEBI" id="CHEBI:15378"/>
        <dbReference type="ChEBI" id="CHEBI:36264"/>
        <dbReference type="ChEBI" id="CHEBI:62727"/>
        <dbReference type="ChEBI" id="CHEBI:71302"/>
        <dbReference type="ChEBI" id="CHEBI:456215"/>
        <dbReference type="EC" id="2.10.1.1"/>
    </reaction>
</comment>
<evidence type="ECO:0000313" key="12">
    <source>
        <dbReference type="EMBL" id="UOF92074.1"/>
    </source>
</evidence>
<dbReference type="CDD" id="cd00887">
    <property type="entry name" value="MoeA"/>
    <property type="match status" value="1"/>
</dbReference>
<dbReference type="InterPro" id="IPR005110">
    <property type="entry name" value="MoeA_linker/N"/>
</dbReference>
<dbReference type="NCBIfam" id="TIGR00177">
    <property type="entry name" value="molyb_syn"/>
    <property type="match status" value="1"/>
</dbReference>
<dbReference type="Pfam" id="PF03454">
    <property type="entry name" value="MoeA_C"/>
    <property type="match status" value="1"/>
</dbReference>
<gene>
    <name evidence="12" type="ORF">LSG31_07550</name>
</gene>
<comment type="similarity">
    <text evidence="3 9">Belongs to the MoeA family.</text>
</comment>
<dbReference type="InterPro" id="IPR038987">
    <property type="entry name" value="MoeA-like"/>
</dbReference>
<comment type="cofactor">
    <cofactor evidence="9">
        <name>Mg(2+)</name>
        <dbReference type="ChEBI" id="CHEBI:18420"/>
    </cofactor>
</comment>
<keyword evidence="10" id="KW-0472">Membrane</keyword>
<dbReference type="Pfam" id="PF00994">
    <property type="entry name" value="MoCF_biosynth"/>
    <property type="match status" value="1"/>
</dbReference>
<dbReference type="InterPro" id="IPR005111">
    <property type="entry name" value="MoeA_C_domain_IV"/>
</dbReference>
<organism evidence="12 13">
    <name type="scientific">Fodinisporobacter ferrooxydans</name>
    <dbReference type="NCBI Taxonomy" id="2901836"/>
    <lineage>
        <taxon>Bacteria</taxon>
        <taxon>Bacillati</taxon>
        <taxon>Bacillota</taxon>
        <taxon>Bacilli</taxon>
        <taxon>Bacillales</taxon>
        <taxon>Alicyclobacillaceae</taxon>
        <taxon>Fodinisporobacter</taxon>
    </lineage>
</organism>
<comment type="pathway">
    <text evidence="2 9">Cofactor biosynthesis; molybdopterin biosynthesis.</text>
</comment>
<evidence type="ECO:0000256" key="5">
    <source>
        <dbReference type="ARBA" id="ARBA00021108"/>
    </source>
</evidence>
<keyword evidence="10" id="KW-0812">Transmembrane</keyword>
<keyword evidence="13" id="KW-1185">Reference proteome</keyword>
<accession>A0ABY4CQ33</accession>
<dbReference type="RefSeq" id="WP_347438758.1">
    <property type="nucleotide sequence ID" value="NZ_CP089291.1"/>
</dbReference>
<name>A0ABY4CQ33_9BACL</name>
<keyword evidence="9" id="KW-0460">Magnesium</keyword>
<dbReference type="InterPro" id="IPR001453">
    <property type="entry name" value="MoaB/Mog_dom"/>
</dbReference>
<dbReference type="Gene3D" id="3.90.105.10">
    <property type="entry name" value="Molybdopterin biosynthesis moea protein, domain 2"/>
    <property type="match status" value="1"/>
</dbReference>
<feature type="transmembrane region" description="Helical" evidence="10">
    <location>
        <begin position="303"/>
        <end position="323"/>
    </location>
</feature>
<dbReference type="SUPFAM" id="SSF63882">
    <property type="entry name" value="MoeA N-terminal region -like"/>
    <property type="match status" value="1"/>
</dbReference>
<dbReference type="InterPro" id="IPR036135">
    <property type="entry name" value="MoeA_linker/N_sf"/>
</dbReference>
<keyword evidence="10" id="KW-1133">Transmembrane helix</keyword>
<evidence type="ECO:0000256" key="4">
    <source>
        <dbReference type="ARBA" id="ARBA00013269"/>
    </source>
</evidence>
<proteinExistence type="inferred from homology"/>
<dbReference type="SUPFAM" id="SSF63867">
    <property type="entry name" value="MoeA C-terminal domain-like"/>
    <property type="match status" value="1"/>
</dbReference>
<dbReference type="EC" id="2.10.1.1" evidence="4 9"/>
<sequence>MNQRPIFIDEAVQMILQHVCSAGAHLLNLPETEGHILAEDLYASTDVPHFSKSMMDGFAIRSEDVQDASFSSPVTLKVIDEVMAGEVSSCRLQPGEAIRIMTGAPIPAGADAVCRFEQTRDGFKQNIREVAILTPVRAGESISFCGEDIQKGQLLLSEGSQIGPSEASILATFGIADVPVFKKPRVGIVSTGSELVDYRSTAEEVSDGKLRNSNSILVSQLIQQHGGIPRIYPYVSDDPEALQERLRSMLEREDIVVFTGGVSVGDKDYIPHICRETGVDIKFWKVMIRPGQPAMFGVFGKRLVFGLSGNPAACFINALLFLVPAIRAMNGRKGDQVTLPALTARLIGDVGQKPVKHTRFLRGNVFLDEGQLFVDIQRAQSSAIMSSFLGTNCLVRIDSDHIPKHGELVSIYQYGLIGKPV</sequence>
<dbReference type="Gene3D" id="3.40.980.10">
    <property type="entry name" value="MoaB/Mog-like domain"/>
    <property type="match status" value="1"/>
</dbReference>
<comment type="function">
    <text evidence="1 9">Catalyzes the insertion of molybdate into adenylated molybdopterin with the concomitant release of AMP.</text>
</comment>
<dbReference type="Gene3D" id="2.170.190.11">
    <property type="entry name" value="Molybdopterin biosynthesis moea protein, domain 3"/>
    <property type="match status" value="1"/>
</dbReference>
<dbReference type="InterPro" id="IPR036688">
    <property type="entry name" value="MoeA_C_domain_IV_sf"/>
</dbReference>
<dbReference type="SMART" id="SM00852">
    <property type="entry name" value="MoCF_biosynth"/>
    <property type="match status" value="1"/>
</dbReference>
<protein>
    <recommendedName>
        <fullName evidence="5 9">Molybdopterin molybdenumtransferase</fullName>
        <ecNumber evidence="4 9">2.10.1.1</ecNumber>
    </recommendedName>
</protein>
<evidence type="ECO:0000259" key="11">
    <source>
        <dbReference type="SMART" id="SM00852"/>
    </source>
</evidence>
<dbReference type="Gene3D" id="2.40.340.10">
    <property type="entry name" value="MoeA, C-terminal, domain IV"/>
    <property type="match status" value="1"/>
</dbReference>
<dbReference type="NCBIfam" id="NF045515">
    <property type="entry name" value="Glp_gephyrin"/>
    <property type="match status" value="1"/>
</dbReference>
<evidence type="ECO:0000256" key="7">
    <source>
        <dbReference type="ARBA" id="ARBA00023150"/>
    </source>
</evidence>
<feature type="domain" description="MoaB/Mog" evidence="11">
    <location>
        <begin position="187"/>
        <end position="328"/>
    </location>
</feature>
<dbReference type="EMBL" id="CP089291">
    <property type="protein sequence ID" value="UOF92074.1"/>
    <property type="molecule type" value="Genomic_DNA"/>
</dbReference>